<dbReference type="Gene3D" id="3.30.700.10">
    <property type="entry name" value="Glycoprotein, Type 4 Pilin"/>
    <property type="match status" value="1"/>
</dbReference>
<accession>A0A2M7CHX1</accession>
<evidence type="ECO:0000313" key="3">
    <source>
        <dbReference type="Proteomes" id="UP000229966"/>
    </source>
</evidence>
<organism evidence="2 3">
    <name type="scientific">Candidatus Berkelbacteria bacterium CG03_land_8_20_14_0_80_40_36</name>
    <dbReference type="NCBI Taxonomy" id="1974509"/>
    <lineage>
        <taxon>Bacteria</taxon>
        <taxon>Candidatus Berkelbacteria</taxon>
    </lineage>
</organism>
<feature type="transmembrane region" description="Helical" evidence="1">
    <location>
        <begin position="12"/>
        <end position="35"/>
    </location>
</feature>
<name>A0A2M7CHX1_9BACT</name>
<dbReference type="SUPFAM" id="SSF54523">
    <property type="entry name" value="Pili subunits"/>
    <property type="match status" value="1"/>
</dbReference>
<dbReference type="AlphaFoldDB" id="A0A2M7CHX1"/>
<proteinExistence type="predicted"/>
<evidence type="ECO:0000313" key="2">
    <source>
        <dbReference type="EMBL" id="PIV25256.1"/>
    </source>
</evidence>
<comment type="caution">
    <text evidence="2">The sequence shown here is derived from an EMBL/GenBank/DDBJ whole genome shotgun (WGS) entry which is preliminary data.</text>
</comment>
<dbReference type="Proteomes" id="UP000229966">
    <property type="component" value="Unassembled WGS sequence"/>
</dbReference>
<dbReference type="Pfam" id="PF07963">
    <property type="entry name" value="N_methyl"/>
    <property type="match status" value="1"/>
</dbReference>
<keyword evidence="1" id="KW-1133">Transmembrane helix</keyword>
<dbReference type="InterPro" id="IPR012902">
    <property type="entry name" value="N_methyl_site"/>
</dbReference>
<dbReference type="PROSITE" id="PS00409">
    <property type="entry name" value="PROKAR_NTER_METHYL"/>
    <property type="match status" value="1"/>
</dbReference>
<dbReference type="PANTHER" id="PTHR30093">
    <property type="entry name" value="GENERAL SECRETION PATHWAY PROTEIN G"/>
    <property type="match status" value="1"/>
</dbReference>
<dbReference type="EMBL" id="PEUM01000074">
    <property type="protein sequence ID" value="PIV25256.1"/>
    <property type="molecule type" value="Genomic_DNA"/>
</dbReference>
<dbReference type="NCBIfam" id="TIGR02532">
    <property type="entry name" value="IV_pilin_GFxxxE"/>
    <property type="match status" value="1"/>
</dbReference>
<keyword evidence="1" id="KW-0472">Membrane</keyword>
<evidence type="ECO:0000256" key="1">
    <source>
        <dbReference type="SAM" id="Phobius"/>
    </source>
</evidence>
<gene>
    <name evidence="2" type="ORF">COS38_02620</name>
</gene>
<keyword evidence="1" id="KW-0812">Transmembrane</keyword>
<sequence>MKKNILTKDQGFTLVEILIVIGIIAVLAAIVIVAMNPARLFGKARDTERWTEVNGIANAITQYYADNAGVLPTGIPAVGGTAIEICATTGTACTDPTLDLYDMTTAGVTPNYLPTVPVDPQSTSPNTGYFIIQASNYRVTVTATSTEQQTPDISVTQ</sequence>
<reference evidence="3" key="1">
    <citation type="submission" date="2017-09" db="EMBL/GenBank/DDBJ databases">
        <title>Depth-based differentiation of microbial function through sediment-hosted aquifers and enrichment of novel symbionts in the deep terrestrial subsurface.</title>
        <authorList>
            <person name="Probst A.J."/>
            <person name="Ladd B."/>
            <person name="Jarett J.K."/>
            <person name="Geller-Mcgrath D.E."/>
            <person name="Sieber C.M.K."/>
            <person name="Emerson J.B."/>
            <person name="Anantharaman K."/>
            <person name="Thomas B.C."/>
            <person name="Malmstrom R."/>
            <person name="Stieglmeier M."/>
            <person name="Klingl A."/>
            <person name="Woyke T."/>
            <person name="Ryan C.M."/>
            <person name="Banfield J.F."/>
        </authorList>
    </citation>
    <scope>NUCLEOTIDE SEQUENCE [LARGE SCALE GENOMIC DNA]</scope>
</reference>
<evidence type="ECO:0008006" key="4">
    <source>
        <dbReference type="Google" id="ProtNLM"/>
    </source>
</evidence>
<dbReference type="InterPro" id="IPR045584">
    <property type="entry name" value="Pilin-like"/>
</dbReference>
<protein>
    <recommendedName>
        <fullName evidence="4">Pili assembly chaperone</fullName>
    </recommendedName>
</protein>